<keyword evidence="1" id="KW-0812">Transmembrane</keyword>
<comment type="caution">
    <text evidence="2">The sequence shown here is derived from an EMBL/GenBank/DDBJ whole genome shotgun (WGS) entry which is preliminary data.</text>
</comment>
<keyword evidence="1" id="KW-0472">Membrane</keyword>
<accession>A0A8S1P4Z9</accession>
<organism evidence="2 3">
    <name type="scientific">Paramecium sonneborni</name>
    <dbReference type="NCBI Taxonomy" id="65129"/>
    <lineage>
        <taxon>Eukaryota</taxon>
        <taxon>Sar</taxon>
        <taxon>Alveolata</taxon>
        <taxon>Ciliophora</taxon>
        <taxon>Intramacronucleata</taxon>
        <taxon>Oligohymenophorea</taxon>
        <taxon>Peniculida</taxon>
        <taxon>Parameciidae</taxon>
        <taxon>Paramecium</taxon>
    </lineage>
</organism>
<dbReference type="Proteomes" id="UP000692954">
    <property type="component" value="Unassembled WGS sequence"/>
</dbReference>
<proteinExistence type="predicted"/>
<evidence type="ECO:0000256" key="1">
    <source>
        <dbReference type="SAM" id="Phobius"/>
    </source>
</evidence>
<evidence type="ECO:0000313" key="2">
    <source>
        <dbReference type="EMBL" id="CAD8098058.1"/>
    </source>
</evidence>
<keyword evidence="1" id="KW-1133">Transmembrane helix</keyword>
<name>A0A8S1P4Z9_9CILI</name>
<reference evidence="2" key="1">
    <citation type="submission" date="2021-01" db="EMBL/GenBank/DDBJ databases">
        <authorList>
            <consortium name="Genoscope - CEA"/>
            <person name="William W."/>
        </authorList>
    </citation>
    <scope>NUCLEOTIDE SEQUENCE</scope>
</reference>
<feature type="transmembrane region" description="Helical" evidence="1">
    <location>
        <begin position="20"/>
        <end position="38"/>
    </location>
</feature>
<dbReference type="AlphaFoldDB" id="A0A8S1P4Z9"/>
<protein>
    <submittedName>
        <fullName evidence="2">Uncharacterized protein</fullName>
    </submittedName>
</protein>
<keyword evidence="3" id="KW-1185">Reference proteome</keyword>
<dbReference type="OrthoDB" id="10059875at2759"/>
<gene>
    <name evidence="2" type="ORF">PSON_ATCC_30995.1.T0690207</name>
</gene>
<dbReference type="EMBL" id="CAJJDN010000069">
    <property type="protein sequence ID" value="CAD8098058.1"/>
    <property type="molecule type" value="Genomic_DNA"/>
</dbReference>
<evidence type="ECO:0000313" key="3">
    <source>
        <dbReference type="Proteomes" id="UP000692954"/>
    </source>
</evidence>
<sequence>MINQKKLKVSNLKKLQKRFLLIWLLNQLDIYLTLVLLIKSYHYGCKFNIVDIQAGQSDNQSTSCLLQLYSKNKGQLMDEVDKVIQLCETLDIQVDME</sequence>